<dbReference type="InterPro" id="IPR027417">
    <property type="entry name" value="P-loop_NTPase"/>
</dbReference>
<dbReference type="Gene3D" id="3.40.50.300">
    <property type="entry name" value="P-loop containing nucleotide triphosphate hydrolases"/>
    <property type="match status" value="1"/>
</dbReference>
<evidence type="ECO:0000256" key="3">
    <source>
        <dbReference type="ARBA" id="ARBA00022821"/>
    </source>
</evidence>
<evidence type="ECO:0000259" key="7">
    <source>
        <dbReference type="Pfam" id="PF23559"/>
    </source>
</evidence>
<dbReference type="InterPro" id="IPR050905">
    <property type="entry name" value="Plant_NBS-LRR"/>
</dbReference>
<dbReference type="Gene3D" id="1.10.8.430">
    <property type="entry name" value="Helical domain of apoptotic protease-activating factors"/>
    <property type="match status" value="1"/>
</dbReference>
<feature type="domain" description="NB-ARC" evidence="5">
    <location>
        <begin position="151"/>
        <end position="341"/>
    </location>
</feature>
<dbReference type="FunFam" id="1.10.8.430:FF:000003">
    <property type="entry name" value="Probable disease resistance protein At5g66910"/>
    <property type="match status" value="1"/>
</dbReference>
<dbReference type="GO" id="GO:0009626">
    <property type="term" value="P:plant-type hypersensitive response"/>
    <property type="evidence" value="ECO:0007669"/>
    <property type="project" value="UniProtKB-ARBA"/>
</dbReference>
<proteinExistence type="inferred from homology"/>
<dbReference type="InterPro" id="IPR002182">
    <property type="entry name" value="NB-ARC"/>
</dbReference>
<dbReference type="PRINTS" id="PR00364">
    <property type="entry name" value="DISEASERSIST"/>
</dbReference>
<evidence type="ECO:0000256" key="4">
    <source>
        <dbReference type="ARBA" id="ARBA00022840"/>
    </source>
</evidence>
<evidence type="ECO:0000313" key="9">
    <source>
        <dbReference type="Proteomes" id="UP000504607"/>
    </source>
</evidence>
<reference evidence="10" key="1">
    <citation type="submission" date="2025-08" db="UniProtKB">
        <authorList>
            <consortium name="RefSeq"/>
        </authorList>
    </citation>
    <scope>IDENTIFICATION</scope>
</reference>
<accession>A0A6I9SBB5</accession>
<dbReference type="InterPro" id="IPR036388">
    <property type="entry name" value="WH-like_DNA-bd_sf"/>
</dbReference>
<dbReference type="Pfam" id="PF23247">
    <property type="entry name" value="LRR_RPS2"/>
    <property type="match status" value="1"/>
</dbReference>
<dbReference type="InParanoid" id="A0A6I9SBB5"/>
<organism evidence="9 10">
    <name type="scientific">Elaeis guineensis var. tenera</name>
    <name type="common">Oil palm</name>
    <dbReference type="NCBI Taxonomy" id="51953"/>
    <lineage>
        <taxon>Eukaryota</taxon>
        <taxon>Viridiplantae</taxon>
        <taxon>Streptophyta</taxon>
        <taxon>Embryophyta</taxon>
        <taxon>Tracheophyta</taxon>
        <taxon>Spermatophyta</taxon>
        <taxon>Magnoliopsida</taxon>
        <taxon>Liliopsida</taxon>
        <taxon>Arecaceae</taxon>
        <taxon>Arecoideae</taxon>
        <taxon>Cocoseae</taxon>
        <taxon>Elaeidinae</taxon>
        <taxon>Elaeis</taxon>
    </lineage>
</organism>
<dbReference type="Pfam" id="PF23598">
    <property type="entry name" value="LRR_14"/>
    <property type="match status" value="1"/>
</dbReference>
<dbReference type="SUPFAM" id="SSF52540">
    <property type="entry name" value="P-loop containing nucleoside triphosphate hydrolases"/>
    <property type="match status" value="1"/>
</dbReference>
<dbReference type="Gene3D" id="1.10.10.10">
    <property type="entry name" value="Winged helix-like DNA-binding domain superfamily/Winged helix DNA-binding domain"/>
    <property type="match status" value="1"/>
</dbReference>
<dbReference type="Gene3D" id="3.80.10.10">
    <property type="entry name" value="Ribonuclease Inhibitor"/>
    <property type="match status" value="2"/>
</dbReference>
<dbReference type="GO" id="GO:0005524">
    <property type="term" value="F:ATP binding"/>
    <property type="evidence" value="ECO:0007669"/>
    <property type="project" value="UniProtKB-KW"/>
</dbReference>
<dbReference type="GO" id="GO:0002758">
    <property type="term" value="P:innate immune response-activating signaling pathway"/>
    <property type="evidence" value="ECO:0007669"/>
    <property type="project" value="UniProtKB-ARBA"/>
</dbReference>
<dbReference type="GO" id="GO:0042742">
    <property type="term" value="P:defense response to bacterium"/>
    <property type="evidence" value="ECO:0007669"/>
    <property type="project" value="UniProtKB-ARBA"/>
</dbReference>
<evidence type="ECO:0000313" key="10">
    <source>
        <dbReference type="RefSeq" id="XP_010936576.2"/>
    </source>
</evidence>
<dbReference type="InterPro" id="IPR001611">
    <property type="entry name" value="Leu-rich_rpt"/>
</dbReference>
<evidence type="ECO:0000256" key="1">
    <source>
        <dbReference type="ARBA" id="ARBA00008894"/>
    </source>
</evidence>
<dbReference type="OrthoDB" id="1356450at2759"/>
<dbReference type="AlphaFoldDB" id="A0A6I9SBB5"/>
<evidence type="ECO:0000259" key="8">
    <source>
        <dbReference type="Pfam" id="PF23598"/>
    </source>
</evidence>
<dbReference type="InterPro" id="IPR042197">
    <property type="entry name" value="Apaf_helical"/>
</dbReference>
<dbReference type="PROSITE" id="PS51450">
    <property type="entry name" value="LRR"/>
    <property type="match status" value="1"/>
</dbReference>
<dbReference type="InterPro" id="IPR032675">
    <property type="entry name" value="LRR_dom_sf"/>
</dbReference>
<feature type="domain" description="Disease resistance protein At4g27190-like leucine-rich repeats" evidence="6">
    <location>
        <begin position="818"/>
        <end position="891"/>
    </location>
</feature>
<keyword evidence="2" id="KW-0677">Repeat</keyword>
<evidence type="ECO:0000256" key="2">
    <source>
        <dbReference type="ARBA" id="ARBA00022737"/>
    </source>
</evidence>
<dbReference type="Pfam" id="PF00931">
    <property type="entry name" value="NB-ARC"/>
    <property type="match status" value="1"/>
</dbReference>
<dbReference type="Proteomes" id="UP000504607">
    <property type="component" value="Chromosome 13"/>
</dbReference>
<dbReference type="Pfam" id="PF23559">
    <property type="entry name" value="WHD_DRP"/>
    <property type="match status" value="1"/>
</dbReference>
<dbReference type="GO" id="GO:0043531">
    <property type="term" value="F:ADP binding"/>
    <property type="evidence" value="ECO:0007669"/>
    <property type="project" value="InterPro"/>
</dbReference>
<name>A0A6I9SBB5_ELAGV</name>
<gene>
    <name evidence="10" type="primary">LOC105056172</name>
</gene>
<dbReference type="PANTHER" id="PTHR33463:SF204">
    <property type="entry name" value="NB-ARC DOMAIN-CONTAINING PROTEIN"/>
    <property type="match status" value="1"/>
</dbReference>
<dbReference type="InterPro" id="IPR058922">
    <property type="entry name" value="WHD_DRP"/>
</dbReference>
<feature type="domain" description="Disease resistance R13L4/SHOC-2-like LRR" evidence="8">
    <location>
        <begin position="556"/>
        <end position="739"/>
    </location>
</feature>
<feature type="domain" description="Disease resistance protein winged helix" evidence="7">
    <location>
        <begin position="428"/>
        <end position="498"/>
    </location>
</feature>
<comment type="similarity">
    <text evidence="1">Belongs to the disease resistance NB-LRR family.</text>
</comment>
<dbReference type="FunFam" id="1.10.10.10:FF:000322">
    <property type="entry name" value="Probable disease resistance protein At1g63360"/>
    <property type="match status" value="1"/>
</dbReference>
<sequence length="931" mass="106002">MASFNIDLNEFIFRIWNASSQRLGYFSNPEKKIRLLTEAMRQLEAIRQDVNSRVSSRELRGEICLEQVRRLLDSVSSIEAAVTKIVVDYEQSRCLGGYSINFWCVNRRATQKLARVVALREQINNLEVLTARLPPPLVEEMPYASTFVPMESNLDKVLRFLNDDQVGIIGIWGMGGVGKTSLLERIKMKFLPLQEGVRNNSVLSGQRSPAFDDVIWATVSKQYTVNKLQKIIADSLGMPSPDNQHDEATEREQATAIFNHLKFRNFLLLLDDLWHKVDLEAVGVPIPSKRPTGLHKHKVVFTTRMEQVCRSMGTHKMIKISCLAVEDAWKLFREMVGQDTLECDPRIPRLAKQVVQECHGLPLSLTVVGKAMSTRKSPKEWQYAIALLRRSKLPEILEKDVDIFPGLKLSYDYLPDDAIRKCFLLCALWPEDFSISKIDLIECWMGHGLIDVGVFNDINEAYDSGHAIIGQLKSACLLEPVDDEDDQVKMHAIIGDMARWIASDGDENNQKLIVQSDATFCRSPADLNVWATAKQVSLIGSEIREFPGAPPECPKLVTLMLQQNRSLCFIPSNFFVSFPALTYLDLSGTRISELPSEISEAKNLQYLNLSFTDITSLPESLTYLTKLKFLLLRDLWNLKEIPQGVISNLLMLEVLDLNDTRYEDWVEFETRTRGLKALGIAVETVEAIERLSQLHNVMMWRLRIRKLLDLRQPHQLLLSNFLGSHNMSSSLQRLGIEYCETVEELIMEKGGETAGHGGDIVNRNWCHPKLEILQLVGLKELKNISWRGVQPSTYFPTLTILRVCGCDKLKNVTWVLKLEYLEELELDGCKEMERLIDDADEADAATDLAFLSLKRIYLVRLPNLTAICRSQSTFPSLKLLYVSNCPALRSLPFNSETPKNKLRIWGDPDWWGRLEWNDGDLQSSLRPCFRG</sequence>
<protein>
    <submittedName>
        <fullName evidence="10">Probable disease resistance protein At1g61300</fullName>
    </submittedName>
</protein>
<dbReference type="InterPro" id="IPR055414">
    <property type="entry name" value="LRR_R13L4/SHOC2-like"/>
</dbReference>
<keyword evidence="3" id="KW-0611">Plant defense</keyword>
<evidence type="ECO:0000259" key="5">
    <source>
        <dbReference type="Pfam" id="PF00931"/>
    </source>
</evidence>
<keyword evidence="4" id="KW-0067">ATP-binding</keyword>
<dbReference type="SUPFAM" id="SSF52058">
    <property type="entry name" value="L domain-like"/>
    <property type="match status" value="1"/>
</dbReference>
<dbReference type="RefSeq" id="XP_010936576.2">
    <property type="nucleotide sequence ID" value="XM_010938274.3"/>
</dbReference>
<keyword evidence="4" id="KW-0547">Nucleotide-binding</keyword>
<dbReference type="PANTHER" id="PTHR33463">
    <property type="entry name" value="NB-ARC DOMAIN-CONTAINING PROTEIN-RELATED"/>
    <property type="match status" value="1"/>
</dbReference>
<keyword evidence="9" id="KW-1185">Reference proteome</keyword>
<dbReference type="InterPro" id="IPR057135">
    <property type="entry name" value="At4g27190-like_LRR"/>
</dbReference>
<evidence type="ECO:0000259" key="6">
    <source>
        <dbReference type="Pfam" id="PF23247"/>
    </source>
</evidence>
<dbReference type="FunFam" id="3.40.50.300:FF:001091">
    <property type="entry name" value="Probable disease resistance protein At1g61300"/>
    <property type="match status" value="1"/>
</dbReference>